<sequence>MIRAKADKLFAFILLFISFLTHAHLVEVSEHSFKILTEDGYVKEHQVNGYTQIWELHRAIRLGLINRTPVAPPSVTLNDCSVWQVYEVNLSDDGNGRIDPNGCTAYLVELTNQDYLMVFDLPLYPQLVNRAELAAIREQSQQKQKEQPQQQRRNRDTPQCLMFGLSFF</sequence>
<dbReference type="RefSeq" id="WP_034872577.1">
    <property type="nucleotide sequence ID" value="NZ_JOKG01000001.1"/>
</dbReference>
<accession>A0A081NA74</accession>
<dbReference type="Proteomes" id="UP000028006">
    <property type="component" value="Unassembled WGS sequence"/>
</dbReference>
<evidence type="ECO:0000313" key="1">
    <source>
        <dbReference type="EMBL" id="KEQ15347.1"/>
    </source>
</evidence>
<gene>
    <name evidence="1" type="ORF">GZ77_01455</name>
</gene>
<evidence type="ECO:0000313" key="2">
    <source>
        <dbReference type="Proteomes" id="UP000028006"/>
    </source>
</evidence>
<comment type="caution">
    <text evidence="1">The sequence shown here is derived from an EMBL/GenBank/DDBJ whole genome shotgun (WGS) entry which is preliminary data.</text>
</comment>
<protein>
    <submittedName>
        <fullName evidence="1">Uncharacterized protein</fullName>
    </submittedName>
</protein>
<name>A0A081NA74_9GAMM</name>
<proteinExistence type="predicted"/>
<keyword evidence="2" id="KW-1185">Reference proteome</keyword>
<dbReference type="EMBL" id="JOKG01000001">
    <property type="protein sequence ID" value="KEQ15347.1"/>
    <property type="molecule type" value="Genomic_DNA"/>
</dbReference>
<organism evidence="1 2">
    <name type="scientific">Endozoicomonas montiporae</name>
    <dbReference type="NCBI Taxonomy" id="1027273"/>
    <lineage>
        <taxon>Bacteria</taxon>
        <taxon>Pseudomonadati</taxon>
        <taxon>Pseudomonadota</taxon>
        <taxon>Gammaproteobacteria</taxon>
        <taxon>Oceanospirillales</taxon>
        <taxon>Endozoicomonadaceae</taxon>
        <taxon>Endozoicomonas</taxon>
    </lineage>
</organism>
<dbReference type="AlphaFoldDB" id="A0A081NA74"/>
<reference evidence="1 2" key="1">
    <citation type="submission" date="2014-06" db="EMBL/GenBank/DDBJ databases">
        <title>Whole Genome Sequences of Three Symbiotic Endozoicomonas Bacteria.</title>
        <authorList>
            <person name="Neave M.J."/>
            <person name="Apprill A."/>
            <person name="Voolstra C.R."/>
        </authorList>
    </citation>
    <scope>NUCLEOTIDE SEQUENCE [LARGE SCALE GENOMIC DNA]</scope>
    <source>
        <strain evidence="1 2">LMG 24815</strain>
    </source>
</reference>